<feature type="non-terminal residue" evidence="1">
    <location>
        <position position="768"/>
    </location>
</feature>
<evidence type="ECO:0008006" key="4">
    <source>
        <dbReference type="Google" id="ProtNLM"/>
    </source>
</evidence>
<dbReference type="Proteomes" id="UP001152797">
    <property type="component" value="Unassembled WGS sequence"/>
</dbReference>
<keyword evidence="3" id="KW-1185">Reference proteome</keyword>
<evidence type="ECO:0000313" key="3">
    <source>
        <dbReference type="Proteomes" id="UP001152797"/>
    </source>
</evidence>
<evidence type="ECO:0000313" key="1">
    <source>
        <dbReference type="EMBL" id="CAI4018284.1"/>
    </source>
</evidence>
<reference evidence="2" key="2">
    <citation type="submission" date="2024-04" db="EMBL/GenBank/DDBJ databases">
        <authorList>
            <person name="Chen Y."/>
            <person name="Shah S."/>
            <person name="Dougan E. K."/>
            <person name="Thang M."/>
            <person name="Chan C."/>
        </authorList>
    </citation>
    <scope>NUCLEOTIDE SEQUENCE [LARGE SCALE GENOMIC DNA]</scope>
</reference>
<dbReference type="AlphaFoldDB" id="A0A9P1GNT5"/>
<comment type="caution">
    <text evidence="1">The sequence shown here is derived from an EMBL/GenBank/DDBJ whole genome shotgun (WGS) entry which is preliminary data.</text>
</comment>
<dbReference type="EMBL" id="CAMXCT020006686">
    <property type="protein sequence ID" value="CAL1171659.1"/>
    <property type="molecule type" value="Genomic_DNA"/>
</dbReference>
<name>A0A9P1GNT5_9DINO</name>
<proteinExistence type="predicted"/>
<organism evidence="1">
    <name type="scientific">Cladocopium goreaui</name>
    <dbReference type="NCBI Taxonomy" id="2562237"/>
    <lineage>
        <taxon>Eukaryota</taxon>
        <taxon>Sar</taxon>
        <taxon>Alveolata</taxon>
        <taxon>Dinophyceae</taxon>
        <taxon>Suessiales</taxon>
        <taxon>Symbiodiniaceae</taxon>
        <taxon>Cladocopium</taxon>
    </lineage>
</organism>
<gene>
    <name evidence="1" type="ORF">C1SCF055_LOCUS42863</name>
</gene>
<protein>
    <recommendedName>
        <fullName evidence="4">Exostosin GT47 domain-containing protein</fullName>
    </recommendedName>
</protein>
<reference evidence="1" key="1">
    <citation type="submission" date="2022-10" db="EMBL/GenBank/DDBJ databases">
        <authorList>
            <person name="Chen Y."/>
            <person name="Dougan E. K."/>
            <person name="Chan C."/>
            <person name="Rhodes N."/>
            <person name="Thang M."/>
        </authorList>
    </citation>
    <scope>NUCLEOTIDE SEQUENCE</scope>
</reference>
<sequence length="768" mass="86440">MHSKKKLPYDPGTLPPDKRFRANLSDLFLSGDLAAQRAHSLFADANAAGTHHVTDLAGNKRPDGNSARDLLRRLRKSSHWPPLYWADIPVWLDKKQKEEIVQIPFLLPHEVVHAMFQWTDIGNFSDLAHLPTDERALLETGKILLGRDVPLLPLGLWMDGVPCNWDRSHSLNVLTISFPSACGPHRSVRIPLFGIKQHFCSKHKTFDAVFEVICWSLRMLFLGAMPSCRHDGQPFATSDAGRKNWAEKPLQRCMLTQVRGDWKMLKDVFRLPQHNEKAGCCWLCPATPDNMRDASAAAPWRVPWCTTDLVQRLLAQGHLCSPLFSLPAFTINMFKLDWLHIMDLGVAADVAGNVLWVLQGKMPGANVKMRVSKLYLQIAKYYKETRVQDKLNTLTETMIRKSSTTPPKLTAGAAECRHLIPWLLQAAKECLNPNDAFEDTVIQAISCLSTMYDLLSNYARSKMRHAAGRLALLLAALRDASEDPLWRMKPKVHLMLHLAENLHSPAETWTYRDEDYGGSAARSMRSRGGTDTPKVAGENLLQKFCCRHDLPTALGIGKCDCSAPAFHSLLGYPGLHWYDMGASPMAQPYTARCAIWIGMWRRQWRRCGSSKSFICVQLQRTDRLPFPDYLAQLGSHRYVLSPPGKGYDCTRTWEALAMGSIPVILRDENFDMRIYQQASVRTLPPPEELTPDVLAQLLSTKATPVDTRPLQVHYWTNLWRQHLDGGEDCGLQLPAAWSRSATESSGPVRVASKPAVGSLIRRQAEEKT</sequence>
<evidence type="ECO:0000313" key="2">
    <source>
        <dbReference type="EMBL" id="CAL1171659.1"/>
    </source>
</evidence>
<dbReference type="OrthoDB" id="407902at2759"/>
<accession>A0A9P1GNT5</accession>
<dbReference type="EMBL" id="CAMXCT010006686">
    <property type="protein sequence ID" value="CAI4018284.1"/>
    <property type="molecule type" value="Genomic_DNA"/>
</dbReference>
<dbReference type="EMBL" id="CAMXCT030006686">
    <property type="protein sequence ID" value="CAL4805596.1"/>
    <property type="molecule type" value="Genomic_DNA"/>
</dbReference>